<organism evidence="1 2">
    <name type="scientific">Protopolystoma xenopodis</name>
    <dbReference type="NCBI Taxonomy" id="117903"/>
    <lineage>
        <taxon>Eukaryota</taxon>
        <taxon>Metazoa</taxon>
        <taxon>Spiralia</taxon>
        <taxon>Lophotrochozoa</taxon>
        <taxon>Platyhelminthes</taxon>
        <taxon>Monogenea</taxon>
        <taxon>Polyopisthocotylea</taxon>
        <taxon>Polystomatidea</taxon>
        <taxon>Polystomatidae</taxon>
        <taxon>Protopolystoma</taxon>
    </lineage>
</organism>
<sequence length="67" mass="7300">MGLVDGLTESREELEEIERWLQANSGGMVRQNNEAGTNAANGSRNVAANCVNAEQDQVRNLFSLACF</sequence>
<protein>
    <submittedName>
        <fullName evidence="1">Uncharacterized protein</fullName>
    </submittedName>
</protein>
<proteinExistence type="predicted"/>
<keyword evidence="2" id="KW-1185">Reference proteome</keyword>
<name>A0A3S4ZD79_9PLAT</name>
<comment type="caution">
    <text evidence="1">The sequence shown here is derived from an EMBL/GenBank/DDBJ whole genome shotgun (WGS) entry which is preliminary data.</text>
</comment>
<accession>A0A3S4ZD79</accession>
<evidence type="ECO:0000313" key="1">
    <source>
        <dbReference type="EMBL" id="VEL08480.1"/>
    </source>
</evidence>
<dbReference type="EMBL" id="CAAALY010004071">
    <property type="protein sequence ID" value="VEL08480.1"/>
    <property type="molecule type" value="Genomic_DNA"/>
</dbReference>
<gene>
    <name evidence="1" type="ORF">PXEA_LOCUS1920</name>
</gene>
<evidence type="ECO:0000313" key="2">
    <source>
        <dbReference type="Proteomes" id="UP000784294"/>
    </source>
</evidence>
<reference evidence="1" key="1">
    <citation type="submission" date="2018-11" db="EMBL/GenBank/DDBJ databases">
        <authorList>
            <consortium name="Pathogen Informatics"/>
        </authorList>
    </citation>
    <scope>NUCLEOTIDE SEQUENCE</scope>
</reference>
<dbReference type="AlphaFoldDB" id="A0A3S4ZD79"/>
<dbReference type="Proteomes" id="UP000784294">
    <property type="component" value="Unassembled WGS sequence"/>
</dbReference>